<keyword evidence="1" id="KW-0378">Hydrolase</keyword>
<keyword evidence="1" id="KW-0347">Helicase</keyword>
<keyword evidence="2" id="KW-1185">Reference proteome</keyword>
<accession>A0ABV1AFY7</accession>
<evidence type="ECO:0000313" key="1">
    <source>
        <dbReference type="EMBL" id="MEQ2316730.1"/>
    </source>
</evidence>
<sequence>MYRETVTIEDAVTAVSVMECSMQGSALLGNVNALLTTFPTDPLEQYQTQCQMLLEGLNLPVLLQSEMDRLAR</sequence>
<keyword evidence="1" id="KW-0067">ATP-binding</keyword>
<dbReference type="EMBL" id="JAHRIP010089997">
    <property type="protein sequence ID" value="MEQ2316730.1"/>
    <property type="molecule type" value="Genomic_DNA"/>
</dbReference>
<proteinExistence type="predicted"/>
<comment type="caution">
    <text evidence="1">The sequence shown here is derived from an EMBL/GenBank/DDBJ whole genome shotgun (WGS) entry which is preliminary data.</text>
</comment>
<name>A0ABV1AFY7_9TELE</name>
<reference evidence="1 2" key="1">
    <citation type="submission" date="2021-06" db="EMBL/GenBank/DDBJ databases">
        <authorList>
            <person name="Palmer J.M."/>
        </authorList>
    </citation>
    <scope>NUCLEOTIDE SEQUENCE [LARGE SCALE GENOMIC DNA]</scope>
    <source>
        <strain evidence="1 2">AS_MEX2019</strain>
        <tissue evidence="1">Muscle</tissue>
    </source>
</reference>
<dbReference type="Proteomes" id="UP001469553">
    <property type="component" value="Unassembled WGS sequence"/>
</dbReference>
<evidence type="ECO:0000313" key="2">
    <source>
        <dbReference type="Proteomes" id="UP001469553"/>
    </source>
</evidence>
<gene>
    <name evidence="1" type="primary">MCM9_3</name>
    <name evidence="1" type="ORF">AMECASPLE_035623</name>
</gene>
<protein>
    <submittedName>
        <fullName evidence="1">DNA helicase mcm9</fullName>
    </submittedName>
</protein>
<dbReference type="GO" id="GO:0004386">
    <property type="term" value="F:helicase activity"/>
    <property type="evidence" value="ECO:0007669"/>
    <property type="project" value="UniProtKB-KW"/>
</dbReference>
<keyword evidence="1" id="KW-0547">Nucleotide-binding</keyword>
<organism evidence="1 2">
    <name type="scientific">Ameca splendens</name>
    <dbReference type="NCBI Taxonomy" id="208324"/>
    <lineage>
        <taxon>Eukaryota</taxon>
        <taxon>Metazoa</taxon>
        <taxon>Chordata</taxon>
        <taxon>Craniata</taxon>
        <taxon>Vertebrata</taxon>
        <taxon>Euteleostomi</taxon>
        <taxon>Actinopterygii</taxon>
        <taxon>Neopterygii</taxon>
        <taxon>Teleostei</taxon>
        <taxon>Neoteleostei</taxon>
        <taxon>Acanthomorphata</taxon>
        <taxon>Ovalentaria</taxon>
        <taxon>Atherinomorphae</taxon>
        <taxon>Cyprinodontiformes</taxon>
        <taxon>Goodeidae</taxon>
        <taxon>Ameca</taxon>
    </lineage>
</organism>